<dbReference type="EMBL" id="CT573213">
    <property type="protein sequence ID" value="CAJ60028.1"/>
    <property type="molecule type" value="Genomic_DNA"/>
</dbReference>
<feature type="region of interest" description="Disordered" evidence="1">
    <location>
        <begin position="144"/>
        <end position="163"/>
    </location>
</feature>
<dbReference type="RefSeq" id="WP_011602565.1">
    <property type="nucleotide sequence ID" value="NC_008278.1"/>
</dbReference>
<gene>
    <name evidence="2" type="ordered locus">FRAAL1368</name>
</gene>
<proteinExistence type="predicted"/>
<dbReference type="eggNOG" id="ENOG5033FA2">
    <property type="taxonomic scope" value="Bacteria"/>
</dbReference>
<accession>Q0RQZ5</accession>
<reference evidence="2 3" key="1">
    <citation type="journal article" date="2007" name="Genome Res.">
        <title>Genome characteristics of facultatively symbiotic Frankia sp. strains reflect host range and host plant biogeography.</title>
        <authorList>
            <person name="Normand P."/>
            <person name="Lapierre P."/>
            <person name="Tisa L.S."/>
            <person name="Gogarten J.P."/>
            <person name="Alloisio N."/>
            <person name="Bagnarol E."/>
            <person name="Bassi C.A."/>
            <person name="Berry A.M."/>
            <person name="Bickhart D.M."/>
            <person name="Choisne N."/>
            <person name="Couloux A."/>
            <person name="Cournoyer B."/>
            <person name="Cruveiller S."/>
            <person name="Daubin V."/>
            <person name="Demange N."/>
            <person name="Francino M.P."/>
            <person name="Goltsman E."/>
            <person name="Huang Y."/>
            <person name="Kopp O.R."/>
            <person name="Labarre L."/>
            <person name="Lapidus A."/>
            <person name="Lavire C."/>
            <person name="Marechal J."/>
            <person name="Martinez M."/>
            <person name="Mastronunzio J.E."/>
            <person name="Mullin B.C."/>
            <person name="Niemann J."/>
            <person name="Pujic P."/>
            <person name="Rawnsley T."/>
            <person name="Rouy Z."/>
            <person name="Schenowitz C."/>
            <person name="Sellstedt A."/>
            <person name="Tavares F."/>
            <person name="Tomkins J.P."/>
            <person name="Vallenet D."/>
            <person name="Valverde C."/>
            <person name="Wall L.G."/>
            <person name="Wang Y."/>
            <person name="Medigue C."/>
            <person name="Benson D.R."/>
        </authorList>
    </citation>
    <scope>NUCLEOTIDE SEQUENCE [LARGE SCALE GENOMIC DNA]</scope>
    <source>
        <strain evidence="3">DSM 45986 / CECT 9034 / ACN14a</strain>
    </source>
</reference>
<dbReference type="AlphaFoldDB" id="Q0RQZ5"/>
<dbReference type="HOGENOM" id="CLU_1616599_0_0_11"/>
<evidence type="ECO:0000313" key="3">
    <source>
        <dbReference type="Proteomes" id="UP000000657"/>
    </source>
</evidence>
<name>Q0RQZ5_FRAAA</name>
<organism evidence="2 3">
    <name type="scientific">Frankia alni (strain DSM 45986 / CECT 9034 / ACN14a)</name>
    <dbReference type="NCBI Taxonomy" id="326424"/>
    <lineage>
        <taxon>Bacteria</taxon>
        <taxon>Bacillati</taxon>
        <taxon>Actinomycetota</taxon>
        <taxon>Actinomycetes</taxon>
        <taxon>Frankiales</taxon>
        <taxon>Frankiaceae</taxon>
        <taxon>Frankia</taxon>
    </lineage>
</organism>
<protein>
    <submittedName>
        <fullName evidence="2">Uncharacterized protein</fullName>
    </submittedName>
</protein>
<dbReference type="KEGG" id="fal:FRAAL1368"/>
<evidence type="ECO:0000313" key="2">
    <source>
        <dbReference type="EMBL" id="CAJ60028.1"/>
    </source>
</evidence>
<keyword evidence="3" id="KW-1185">Reference proteome</keyword>
<sequence length="187" mass="21040">MVARASDRQSGASVAMKVRVGKYAYLWEGAEPLVPGDRVLLPENWLSRTIHGPGPFEDTVTAVGSDYDGPMSRVIAKIGRDPDWRPPEPDTLPAPRVSLVHEGRYQQALAEYDRQVEEWRRRAGGTASDPVTVGRARLVTCPKCGAPESSPCTDAARPRKANHQERLRRFRAWMQETHPRYPRRETL</sequence>
<evidence type="ECO:0000256" key="1">
    <source>
        <dbReference type="SAM" id="MobiDB-lite"/>
    </source>
</evidence>
<dbReference type="Proteomes" id="UP000000657">
    <property type="component" value="Chromosome"/>
</dbReference>